<feature type="region of interest" description="Disordered" evidence="16">
    <location>
        <begin position="1"/>
        <end position="337"/>
    </location>
</feature>
<feature type="compositionally biased region" description="Low complexity" evidence="16">
    <location>
        <begin position="22"/>
        <end position="42"/>
    </location>
</feature>
<feature type="compositionally biased region" description="Polar residues" evidence="16">
    <location>
        <begin position="261"/>
        <end position="271"/>
    </location>
</feature>
<dbReference type="InterPro" id="IPR000175">
    <property type="entry name" value="Na/ntran_symport"/>
</dbReference>
<feature type="binding site" evidence="15">
    <location>
        <position position="726"/>
    </location>
    <ligand>
        <name>Na(+)</name>
        <dbReference type="ChEBI" id="CHEBI:29101"/>
        <label>1</label>
    </ligand>
</feature>
<keyword evidence="11" id="KW-0325">Glycoprotein</keyword>
<dbReference type="Pfam" id="PF00209">
    <property type="entry name" value="SNF"/>
    <property type="match status" value="1"/>
</dbReference>
<feature type="transmembrane region" description="Helical" evidence="17">
    <location>
        <begin position="511"/>
        <end position="529"/>
    </location>
</feature>
<comment type="caution">
    <text evidence="18">The sequence shown here is derived from an EMBL/GenBank/DDBJ whole genome shotgun (WGS) entry which is preliminary data.</text>
</comment>
<dbReference type="InterPro" id="IPR037272">
    <property type="entry name" value="SNS_sf"/>
</dbReference>
<keyword evidence="8 15" id="KW-0915">Sodium</keyword>
<dbReference type="Proteomes" id="UP001381693">
    <property type="component" value="Unassembled WGS sequence"/>
</dbReference>
<protein>
    <recommendedName>
        <fullName evidence="14">Sodium-dependent nutrient amino acid transporter 1</fullName>
    </recommendedName>
</protein>
<keyword evidence="7 17" id="KW-1133">Transmembrane helix</keyword>
<keyword evidence="4 17" id="KW-0812">Transmembrane</keyword>
<evidence type="ECO:0000256" key="8">
    <source>
        <dbReference type="ARBA" id="ARBA00023053"/>
    </source>
</evidence>
<feature type="compositionally biased region" description="Polar residues" evidence="16">
    <location>
        <begin position="130"/>
        <end position="145"/>
    </location>
</feature>
<feature type="transmembrane region" description="Helical" evidence="17">
    <location>
        <begin position="948"/>
        <end position="972"/>
    </location>
</feature>
<comment type="subcellular location">
    <subcellularLocation>
        <location evidence="1">Membrane</location>
        <topology evidence="1">Multi-pass membrane protein</topology>
    </subcellularLocation>
</comment>
<comment type="similarity">
    <text evidence="2">Belongs to the sodium:neurotransmitter symporter (SNF) (TC 2.A.22) family.</text>
</comment>
<feature type="transmembrane region" description="Helical" evidence="17">
    <location>
        <begin position="751"/>
        <end position="775"/>
    </location>
</feature>
<feature type="compositionally biased region" description="Polar residues" evidence="16">
    <location>
        <begin position="215"/>
        <end position="235"/>
    </location>
</feature>
<sequence length="1103" mass="117036">MGSVTAHGDELPLVTSSQPRVTSPTQVPSPVSPQSLPSTPLTAVSTSTLDDVPSIQGTLSSTPKTDASSAKSSTSSSTSPIKAKSTSPPLTPDRDLKPNLSLSHVDPGTVNPNVVSPSKVKAPSPPNHLSAPSSPVNGDISTSPQRTTIQISSSPSSVSTSPQRTSVGAQLPVSPQRSLASPQRNSYVSPQHTPTSPTASSTASPSRPPSTVTVIASSRPTSQIITNSPSLSGKENGSLVLVVNGGPTTENQSRPRPHSSGHINGQVSSQVTTTTTIPIGNPPPPYTTGQDITKPPETETPPSALLNRKNRKSHHKTNSTDSKRSGGHEKSKSVTIVVNDQHVTYSNTPNTYTTTVSSHGFSNGGLHSKHPSTGNGEIVFANGHSAGGGKGGDFAGDSTRPSSSASTHVGNKGDPDIQVRPLVGWWGEGGNSGSVLEDTASSDDCHRSTLTLVNSPARTYLSGEAGGAVTEDTGEAWGGVLSGICGVILVLGAATFLRLPRLLYEYGAGNFLAAWCIVLLLVAAPLAYLEAGLSQFSSSAALAVWRLVPIARGIGWSTVVVCFYWLVITIGYLAPLVHYLLISIEPNILEDVTSEQCSESLQSNFTNNGDWAVDYFRVCVYSLPETWDSNLDLSFTWPLPVGVALVVVIITMIAICGTRILAGITGVMAIIAVIGSSLQLSMGLTEIFRRDLNILWASLKPFLIPKLNVLLQPWVWCAALSHVLLSLGLGVGLLMNFSSRGAFRFTLRRHLWGLVILLAVITSLVSAVTILQLTLLGDDRGLEVGKALSTVISEYNSTEEDSNIIVTVMPSDIGVTTGSAIITASHMIAVFVLPFNWLQQIVAVIIYLGLWCGGVTTGAVCLHALVAALRDASSDCLPRAAATLILTPLVLGGAIGASLKSGAAILALLDSSVLTPVILWPPFALTLAVTCVYGIHKVRKDITFMLETTVWVLWLPIWGFLIPASLLGVVLWACVTNWHDVVVADGPVWRTALVWGLRVLVVLPVPITATYVVKSQLAYGIMDKVASSLQSSREWGDWGPQDPIEHHNWRRWREDETRPITSLKRRLASRPLTYTHSTLSSESSSTLTRLRNKYQRNGNASIL</sequence>
<feature type="transmembrane region" description="Helical" evidence="17">
    <location>
        <begin position="535"/>
        <end position="554"/>
    </location>
</feature>
<feature type="transmembrane region" description="Helical" evidence="17">
    <location>
        <begin position="476"/>
        <end position="499"/>
    </location>
</feature>
<dbReference type="PROSITE" id="PS50267">
    <property type="entry name" value="NA_NEUROTRAN_SYMP_3"/>
    <property type="match status" value="1"/>
</dbReference>
<feature type="compositionally biased region" description="Low complexity" evidence="16">
    <location>
        <begin position="146"/>
        <end position="167"/>
    </location>
</feature>
<dbReference type="PANTHER" id="PTHR11616">
    <property type="entry name" value="SODIUM/CHLORIDE DEPENDENT TRANSPORTER"/>
    <property type="match status" value="1"/>
</dbReference>
<accession>A0AAN8WN64</accession>
<feature type="compositionally biased region" description="Basic residues" evidence="16">
    <location>
        <begin position="308"/>
        <end position="317"/>
    </location>
</feature>
<evidence type="ECO:0000256" key="16">
    <source>
        <dbReference type="SAM" id="MobiDB-lite"/>
    </source>
</evidence>
<feature type="transmembrane region" description="Helical" evidence="17">
    <location>
        <begin position="660"/>
        <end position="680"/>
    </location>
</feature>
<keyword evidence="3" id="KW-0813">Transport</keyword>
<feature type="compositionally biased region" description="Basic and acidic residues" evidence="16">
    <location>
        <begin position="321"/>
        <end position="332"/>
    </location>
</feature>
<evidence type="ECO:0000256" key="1">
    <source>
        <dbReference type="ARBA" id="ARBA00004141"/>
    </source>
</evidence>
<name>A0AAN8WN64_HALRR</name>
<keyword evidence="5" id="KW-0769">Symport</keyword>
<evidence type="ECO:0000256" key="4">
    <source>
        <dbReference type="ARBA" id="ARBA00022692"/>
    </source>
</evidence>
<comment type="function">
    <text evidence="13">Unusual broad substrate spectrum amino acid:sodium cotransporter that promotes absorption of the D isomers of essential amino acids. Neutral amino acids are the preferred substrates, especially methionine and phenylalanine.</text>
</comment>
<dbReference type="PANTHER" id="PTHR11616:SF321">
    <property type="entry name" value="SODIUM-DEPENDENT NUTRIENT AMINO ACID TRANSPORTER 1-RELATED"/>
    <property type="match status" value="1"/>
</dbReference>
<feature type="transmembrane region" description="Helical" evidence="17">
    <location>
        <begin position="841"/>
        <end position="868"/>
    </location>
</feature>
<dbReference type="EMBL" id="JAXCGZ010018943">
    <property type="protein sequence ID" value="KAK7067046.1"/>
    <property type="molecule type" value="Genomic_DNA"/>
</dbReference>
<feature type="compositionally biased region" description="Low complexity" evidence="16">
    <location>
        <begin position="112"/>
        <end position="122"/>
    </location>
</feature>
<reference evidence="18 19" key="1">
    <citation type="submission" date="2023-11" db="EMBL/GenBank/DDBJ databases">
        <title>Halocaridina rubra genome assembly.</title>
        <authorList>
            <person name="Smith C."/>
        </authorList>
    </citation>
    <scope>NUCLEOTIDE SEQUENCE [LARGE SCALE GENOMIC DNA]</scope>
    <source>
        <strain evidence="18">EP-1</strain>
        <tissue evidence="18">Whole</tissue>
    </source>
</reference>
<feature type="transmembrane region" description="Helical" evidence="17">
    <location>
        <begin position="992"/>
        <end position="1013"/>
    </location>
</feature>
<keyword evidence="10 17" id="KW-0472">Membrane</keyword>
<feature type="transmembrane region" description="Helical" evidence="17">
    <location>
        <begin position="561"/>
        <end position="582"/>
    </location>
</feature>
<dbReference type="AlphaFoldDB" id="A0AAN8WN64"/>
<evidence type="ECO:0000256" key="9">
    <source>
        <dbReference type="ARBA" id="ARBA00023065"/>
    </source>
</evidence>
<dbReference type="GO" id="GO:0005283">
    <property type="term" value="F:amino acid:sodium symporter activity"/>
    <property type="evidence" value="ECO:0007669"/>
    <property type="project" value="TreeGrafter"/>
</dbReference>
<feature type="compositionally biased region" description="Gly residues" evidence="16">
    <location>
        <begin position="385"/>
        <end position="394"/>
    </location>
</feature>
<feature type="compositionally biased region" description="Low complexity" evidence="16">
    <location>
        <begin position="60"/>
        <end position="88"/>
    </location>
</feature>
<evidence type="ECO:0000256" key="2">
    <source>
        <dbReference type="ARBA" id="ARBA00006459"/>
    </source>
</evidence>
<evidence type="ECO:0000256" key="11">
    <source>
        <dbReference type="ARBA" id="ARBA00023180"/>
    </source>
</evidence>
<evidence type="ECO:0000313" key="19">
    <source>
        <dbReference type="Proteomes" id="UP001381693"/>
    </source>
</evidence>
<evidence type="ECO:0000256" key="6">
    <source>
        <dbReference type="ARBA" id="ARBA00022970"/>
    </source>
</evidence>
<evidence type="ECO:0000256" key="7">
    <source>
        <dbReference type="ARBA" id="ARBA00022989"/>
    </source>
</evidence>
<keyword evidence="19" id="KW-1185">Reference proteome</keyword>
<feature type="region of interest" description="Disordered" evidence="16">
    <location>
        <begin position="385"/>
        <end position="414"/>
    </location>
</feature>
<feature type="transmembrane region" description="Helical" evidence="17">
    <location>
        <begin position="713"/>
        <end position="739"/>
    </location>
</feature>
<evidence type="ECO:0000256" key="10">
    <source>
        <dbReference type="ARBA" id="ARBA00023136"/>
    </source>
</evidence>
<evidence type="ECO:0000256" key="12">
    <source>
        <dbReference type="ARBA" id="ARBA00023201"/>
    </source>
</evidence>
<keyword evidence="12" id="KW-0739">Sodium transport</keyword>
<dbReference type="GO" id="GO:0089718">
    <property type="term" value="P:amino acid import across plasma membrane"/>
    <property type="evidence" value="ECO:0007669"/>
    <property type="project" value="TreeGrafter"/>
</dbReference>
<proteinExistence type="inferred from homology"/>
<organism evidence="18 19">
    <name type="scientific">Halocaridina rubra</name>
    <name type="common">Hawaiian red shrimp</name>
    <dbReference type="NCBI Taxonomy" id="373956"/>
    <lineage>
        <taxon>Eukaryota</taxon>
        <taxon>Metazoa</taxon>
        <taxon>Ecdysozoa</taxon>
        <taxon>Arthropoda</taxon>
        <taxon>Crustacea</taxon>
        <taxon>Multicrustacea</taxon>
        <taxon>Malacostraca</taxon>
        <taxon>Eumalacostraca</taxon>
        <taxon>Eucarida</taxon>
        <taxon>Decapoda</taxon>
        <taxon>Pleocyemata</taxon>
        <taxon>Caridea</taxon>
        <taxon>Atyoidea</taxon>
        <taxon>Atyidae</taxon>
        <taxon>Halocaridina</taxon>
    </lineage>
</organism>
<gene>
    <name evidence="18" type="ORF">SK128_015087</name>
</gene>
<feature type="compositionally biased region" description="Polar residues" evidence="16">
    <location>
        <begin position="399"/>
        <end position="409"/>
    </location>
</feature>
<keyword evidence="15" id="KW-0479">Metal-binding</keyword>
<feature type="compositionally biased region" description="Polar residues" evidence="16">
    <location>
        <begin position="173"/>
        <end position="192"/>
    </location>
</feature>
<evidence type="ECO:0000256" key="17">
    <source>
        <dbReference type="SAM" id="Phobius"/>
    </source>
</evidence>
<feature type="transmembrane region" description="Helical" evidence="17">
    <location>
        <begin position="880"/>
        <end position="899"/>
    </location>
</feature>
<evidence type="ECO:0000256" key="14">
    <source>
        <dbReference type="ARBA" id="ARBA00040215"/>
    </source>
</evidence>
<evidence type="ECO:0000256" key="3">
    <source>
        <dbReference type="ARBA" id="ARBA00022448"/>
    </source>
</evidence>
<feature type="transmembrane region" description="Helical" evidence="17">
    <location>
        <begin position="635"/>
        <end position="655"/>
    </location>
</feature>
<keyword evidence="6" id="KW-0029">Amino-acid transport</keyword>
<dbReference type="GO" id="GO:0015179">
    <property type="term" value="F:L-amino acid transmembrane transporter activity"/>
    <property type="evidence" value="ECO:0007669"/>
    <property type="project" value="TreeGrafter"/>
</dbReference>
<evidence type="ECO:0000313" key="18">
    <source>
        <dbReference type="EMBL" id="KAK7067046.1"/>
    </source>
</evidence>
<keyword evidence="9" id="KW-0406">Ion transport</keyword>
<dbReference type="GO" id="GO:0005886">
    <property type="term" value="C:plasma membrane"/>
    <property type="evidence" value="ECO:0007669"/>
    <property type="project" value="TreeGrafter"/>
</dbReference>
<feature type="compositionally biased region" description="Low complexity" evidence="16">
    <location>
        <begin position="193"/>
        <end position="214"/>
    </location>
</feature>
<dbReference type="SUPFAM" id="SSF161070">
    <property type="entry name" value="SNF-like"/>
    <property type="match status" value="1"/>
</dbReference>
<evidence type="ECO:0000256" key="13">
    <source>
        <dbReference type="ARBA" id="ARBA00037785"/>
    </source>
</evidence>
<feature type="compositionally biased region" description="Polar residues" evidence="16">
    <location>
        <begin position="43"/>
        <end position="59"/>
    </location>
</feature>
<evidence type="ECO:0000256" key="5">
    <source>
        <dbReference type="ARBA" id="ARBA00022847"/>
    </source>
</evidence>
<feature type="transmembrane region" description="Helical" evidence="17">
    <location>
        <begin position="919"/>
        <end position="936"/>
    </location>
</feature>
<evidence type="ECO:0000256" key="15">
    <source>
        <dbReference type="PIRSR" id="PIRSR600175-1"/>
    </source>
</evidence>
<dbReference type="GO" id="GO:0046872">
    <property type="term" value="F:metal ion binding"/>
    <property type="evidence" value="ECO:0007669"/>
    <property type="project" value="UniProtKB-KW"/>
</dbReference>